<keyword evidence="10" id="KW-1185">Reference proteome</keyword>
<dbReference type="InterPro" id="IPR039859">
    <property type="entry name" value="PFA4/ZDH16/20/ERF2-like"/>
</dbReference>
<comment type="domain">
    <text evidence="7">The DHHC domain is required for palmitoyltransferase activity.</text>
</comment>
<keyword evidence="5 7" id="KW-0472">Membrane</keyword>
<evidence type="ECO:0000259" key="9">
    <source>
        <dbReference type="Pfam" id="PF01529"/>
    </source>
</evidence>
<feature type="transmembrane region" description="Helical" evidence="7">
    <location>
        <begin position="70"/>
        <end position="93"/>
    </location>
</feature>
<evidence type="ECO:0000256" key="3">
    <source>
        <dbReference type="ARBA" id="ARBA00022692"/>
    </source>
</evidence>
<dbReference type="PANTHER" id="PTHR22883:SF22">
    <property type="entry name" value="PALMITOYLTRANSFERASE ZDHHC11-RELATED"/>
    <property type="match status" value="1"/>
</dbReference>
<proteinExistence type="inferred from homology"/>
<organism evidence="10 11">
    <name type="scientific">Equus przewalskii</name>
    <name type="common">Przewalski's horse</name>
    <name type="synonym">Equus caballus przewalskii</name>
    <dbReference type="NCBI Taxonomy" id="9798"/>
    <lineage>
        <taxon>Eukaryota</taxon>
        <taxon>Metazoa</taxon>
        <taxon>Chordata</taxon>
        <taxon>Craniata</taxon>
        <taxon>Vertebrata</taxon>
        <taxon>Euteleostomi</taxon>
        <taxon>Mammalia</taxon>
        <taxon>Eutheria</taxon>
        <taxon>Laurasiatheria</taxon>
        <taxon>Perissodactyla</taxon>
        <taxon>Equidae</taxon>
        <taxon>Equus</taxon>
    </lineage>
</organism>
<comment type="catalytic activity">
    <reaction evidence="7">
        <text>L-cysteinyl-[protein] + hexadecanoyl-CoA = S-hexadecanoyl-L-cysteinyl-[protein] + CoA</text>
        <dbReference type="Rhea" id="RHEA:36683"/>
        <dbReference type="Rhea" id="RHEA-COMP:10131"/>
        <dbReference type="Rhea" id="RHEA-COMP:11032"/>
        <dbReference type="ChEBI" id="CHEBI:29950"/>
        <dbReference type="ChEBI" id="CHEBI:57287"/>
        <dbReference type="ChEBI" id="CHEBI:57379"/>
        <dbReference type="ChEBI" id="CHEBI:74151"/>
        <dbReference type="EC" id="2.3.1.225"/>
    </reaction>
</comment>
<dbReference type="InterPro" id="IPR001594">
    <property type="entry name" value="Palmitoyltrfase_DHHC"/>
</dbReference>
<evidence type="ECO:0000256" key="5">
    <source>
        <dbReference type="ARBA" id="ARBA00023136"/>
    </source>
</evidence>
<feature type="transmembrane region" description="Helical" evidence="7">
    <location>
        <begin position="167"/>
        <end position="192"/>
    </location>
</feature>
<feature type="transmembrane region" description="Helical" evidence="7">
    <location>
        <begin position="43"/>
        <end position="64"/>
    </location>
</feature>
<dbReference type="PANTHER" id="PTHR22883">
    <property type="entry name" value="ZINC FINGER DHHC DOMAIN CONTAINING PROTEIN"/>
    <property type="match status" value="1"/>
</dbReference>
<gene>
    <name evidence="11" type="primary">LOC103553587</name>
</gene>
<evidence type="ECO:0000313" key="11">
    <source>
        <dbReference type="RefSeq" id="XP_070443401.1"/>
    </source>
</evidence>
<keyword evidence="4 7" id="KW-1133">Transmembrane helix</keyword>
<dbReference type="PROSITE" id="PS50216">
    <property type="entry name" value="DHHC"/>
    <property type="match status" value="1"/>
</dbReference>
<evidence type="ECO:0000256" key="4">
    <source>
        <dbReference type="ARBA" id="ARBA00022989"/>
    </source>
</evidence>
<comment type="subcellular location">
    <subcellularLocation>
        <location evidence="1">Membrane</location>
        <topology evidence="1">Multi-pass membrane protein</topology>
    </subcellularLocation>
</comment>
<accession>A0ABM4LSH7</accession>
<dbReference type="Pfam" id="PF01529">
    <property type="entry name" value="DHHC"/>
    <property type="match status" value="1"/>
</dbReference>
<feature type="region of interest" description="Disordered" evidence="8">
    <location>
        <begin position="224"/>
        <end position="257"/>
    </location>
</feature>
<dbReference type="GeneID" id="103553587"/>
<sequence>MGFCTKKWRRVIPEAPAKEGKQILAPRRSRVNGWSKPLHSFQAAAWIMFLVLAFASFFIFIPLLPQEWKYIAYIVTGGLFFFHFIVHLIAMSLDPAEDSVRLKKSYTEPLPTFDRSKHAHVIQNQYCHLCQVPVSLKAKHCSACNKCISGFDHHCKWLNNCVGTRNYWYFFSSVASASAGLLCLIVILLYIFTQYFLNPEELRTDPQYQMAKKMSTFEYMTQGRLRQDAKTPEAKKGPSIQIELPQEADEDLSPSVRGKGKHKQFLRFPWCQNICSLSTVHPKKSSPPKQTVVDPNSSASGVKSEELPPPLKDPSQSFVVTIHPENSSSLLKLRAEPLGTSLKCRGRAEGWV</sequence>
<evidence type="ECO:0000256" key="8">
    <source>
        <dbReference type="SAM" id="MobiDB-lite"/>
    </source>
</evidence>
<evidence type="ECO:0000256" key="2">
    <source>
        <dbReference type="ARBA" id="ARBA00022679"/>
    </source>
</evidence>
<evidence type="ECO:0000313" key="10">
    <source>
        <dbReference type="Proteomes" id="UP001652662"/>
    </source>
</evidence>
<feature type="compositionally biased region" description="Polar residues" evidence="8">
    <location>
        <begin position="287"/>
        <end position="301"/>
    </location>
</feature>
<reference evidence="11" key="1">
    <citation type="submission" date="2025-08" db="UniProtKB">
        <authorList>
            <consortium name="RefSeq"/>
        </authorList>
    </citation>
    <scope>IDENTIFICATION</scope>
    <source>
        <tissue evidence="11">Blood</tissue>
    </source>
</reference>
<comment type="similarity">
    <text evidence="7">Belongs to the DHHC palmitoyltransferase family.</text>
</comment>
<dbReference type="EC" id="2.3.1.225" evidence="7"/>
<feature type="region of interest" description="Disordered" evidence="8">
    <location>
        <begin position="280"/>
        <end position="316"/>
    </location>
</feature>
<evidence type="ECO:0000256" key="6">
    <source>
        <dbReference type="ARBA" id="ARBA00023315"/>
    </source>
</evidence>
<name>A0ABM4LSH7_EQUPR</name>
<feature type="domain" description="Palmitoyltransferase DHHC" evidence="9">
    <location>
        <begin position="122"/>
        <end position="201"/>
    </location>
</feature>
<keyword evidence="2 7" id="KW-0808">Transferase</keyword>
<protein>
    <recommendedName>
        <fullName evidence="7">Palmitoyltransferase</fullName>
        <ecNumber evidence="7">2.3.1.225</ecNumber>
    </recommendedName>
</protein>
<dbReference type="Proteomes" id="UP001652662">
    <property type="component" value="Chromosome 20"/>
</dbReference>
<keyword evidence="3 7" id="KW-0812">Transmembrane</keyword>
<evidence type="ECO:0000256" key="1">
    <source>
        <dbReference type="ARBA" id="ARBA00004141"/>
    </source>
</evidence>
<dbReference type="RefSeq" id="XP_070443401.1">
    <property type="nucleotide sequence ID" value="XM_070587300.1"/>
</dbReference>
<evidence type="ECO:0000256" key="7">
    <source>
        <dbReference type="RuleBase" id="RU079119"/>
    </source>
</evidence>
<feature type="compositionally biased region" description="Basic and acidic residues" evidence="8">
    <location>
        <begin position="225"/>
        <end position="236"/>
    </location>
</feature>
<keyword evidence="6 7" id="KW-0012">Acyltransferase</keyword>